<evidence type="ECO:0000256" key="1">
    <source>
        <dbReference type="ARBA" id="ARBA00004141"/>
    </source>
</evidence>
<evidence type="ECO:0000313" key="16">
    <source>
        <dbReference type="Proteomes" id="UP000092445"/>
    </source>
</evidence>
<evidence type="ECO:0000256" key="2">
    <source>
        <dbReference type="ARBA" id="ARBA00006459"/>
    </source>
</evidence>
<dbReference type="GO" id="GO:0015179">
    <property type="term" value="F:L-amino acid transmembrane transporter activity"/>
    <property type="evidence" value="ECO:0007669"/>
    <property type="project" value="TreeGrafter"/>
</dbReference>
<sequence>MVIGQFSRRGGVKIYDLCPAYERVCFGAIIIYAPYNKFDHNVNRDAIFIVMQIITGLDTFTSLLAGCTIFGIIGHLTHEIGDDNANMGKGDAGLASISYREPKTGWNSKTD</sequence>
<evidence type="ECO:0000256" key="10">
    <source>
        <dbReference type="ARBA" id="ARBA00023136"/>
    </source>
</evidence>
<comment type="function">
    <text evidence="13">Unusual broad substrate spectrum amino acid:sodium cotransporter that promotes absorption of the D isomers of essential amino acids. Neutral amino acids are the preferred substrates, especially methionine and phenylalanine.</text>
</comment>
<protein>
    <recommendedName>
        <fullName evidence="14">Sodium-dependent nutrient amino acid transporter 1</fullName>
    </recommendedName>
</protein>
<dbReference type="GO" id="GO:0005283">
    <property type="term" value="F:amino acid:sodium symporter activity"/>
    <property type="evidence" value="ECO:0007669"/>
    <property type="project" value="TreeGrafter"/>
</dbReference>
<keyword evidence="4" id="KW-0812">Transmembrane</keyword>
<evidence type="ECO:0000256" key="13">
    <source>
        <dbReference type="ARBA" id="ARBA00037785"/>
    </source>
</evidence>
<accession>A0A1B0ADB1</accession>
<keyword evidence="8" id="KW-0915">Sodium</keyword>
<dbReference type="GO" id="GO:0089718">
    <property type="term" value="P:amino acid import across plasma membrane"/>
    <property type="evidence" value="ECO:0007669"/>
    <property type="project" value="TreeGrafter"/>
</dbReference>
<keyword evidence="12" id="KW-0739">Sodium transport</keyword>
<comment type="similarity">
    <text evidence="2">Belongs to the sodium:neurotransmitter symporter (SNF) (TC 2.A.22) family.</text>
</comment>
<proteinExistence type="inferred from homology"/>
<dbReference type="EnsemblMetazoa" id="GPAI041960-RA">
    <property type="protein sequence ID" value="GPAI041960-PA"/>
    <property type="gene ID" value="GPAI041960"/>
</dbReference>
<keyword evidence="11" id="KW-0325">Glycoprotein</keyword>
<keyword evidence="3" id="KW-0813">Transport</keyword>
<keyword evidence="10" id="KW-0472">Membrane</keyword>
<evidence type="ECO:0000256" key="4">
    <source>
        <dbReference type="ARBA" id="ARBA00022692"/>
    </source>
</evidence>
<dbReference type="InterPro" id="IPR000175">
    <property type="entry name" value="Na/ntran_symport"/>
</dbReference>
<dbReference type="InterPro" id="IPR037272">
    <property type="entry name" value="SNS_sf"/>
</dbReference>
<dbReference type="SUPFAM" id="SSF161070">
    <property type="entry name" value="SNF-like"/>
    <property type="match status" value="1"/>
</dbReference>
<evidence type="ECO:0000256" key="6">
    <source>
        <dbReference type="ARBA" id="ARBA00022970"/>
    </source>
</evidence>
<evidence type="ECO:0000256" key="3">
    <source>
        <dbReference type="ARBA" id="ARBA00022448"/>
    </source>
</evidence>
<evidence type="ECO:0000256" key="5">
    <source>
        <dbReference type="ARBA" id="ARBA00022847"/>
    </source>
</evidence>
<keyword evidence="7" id="KW-1133">Transmembrane helix</keyword>
<evidence type="ECO:0000256" key="11">
    <source>
        <dbReference type="ARBA" id="ARBA00023180"/>
    </source>
</evidence>
<name>A0A1B0ADB1_GLOPL</name>
<keyword evidence="16" id="KW-1185">Reference proteome</keyword>
<dbReference type="PANTHER" id="PTHR11616">
    <property type="entry name" value="SODIUM/CHLORIDE DEPENDENT TRANSPORTER"/>
    <property type="match status" value="1"/>
</dbReference>
<reference evidence="16" key="1">
    <citation type="submission" date="2014-03" db="EMBL/GenBank/DDBJ databases">
        <authorList>
            <person name="Aksoy S."/>
            <person name="Warren W."/>
            <person name="Wilson R.K."/>
        </authorList>
    </citation>
    <scope>NUCLEOTIDE SEQUENCE [LARGE SCALE GENOMIC DNA]</scope>
    <source>
        <strain evidence="16">IAEA</strain>
    </source>
</reference>
<dbReference type="VEuPathDB" id="VectorBase:GPAI041960"/>
<reference evidence="15" key="2">
    <citation type="submission" date="2020-05" db="UniProtKB">
        <authorList>
            <consortium name="EnsemblMetazoa"/>
        </authorList>
    </citation>
    <scope>IDENTIFICATION</scope>
    <source>
        <strain evidence="15">IAEA</strain>
    </source>
</reference>
<evidence type="ECO:0000313" key="15">
    <source>
        <dbReference type="EnsemblMetazoa" id="GPAI041960-PA"/>
    </source>
</evidence>
<evidence type="ECO:0000256" key="8">
    <source>
        <dbReference type="ARBA" id="ARBA00023053"/>
    </source>
</evidence>
<evidence type="ECO:0000256" key="12">
    <source>
        <dbReference type="ARBA" id="ARBA00023201"/>
    </source>
</evidence>
<organism evidence="15 16">
    <name type="scientific">Glossina pallidipes</name>
    <name type="common">Tsetse fly</name>
    <dbReference type="NCBI Taxonomy" id="7398"/>
    <lineage>
        <taxon>Eukaryota</taxon>
        <taxon>Metazoa</taxon>
        <taxon>Ecdysozoa</taxon>
        <taxon>Arthropoda</taxon>
        <taxon>Hexapoda</taxon>
        <taxon>Insecta</taxon>
        <taxon>Pterygota</taxon>
        <taxon>Neoptera</taxon>
        <taxon>Endopterygota</taxon>
        <taxon>Diptera</taxon>
        <taxon>Brachycera</taxon>
        <taxon>Muscomorpha</taxon>
        <taxon>Hippoboscoidea</taxon>
        <taxon>Glossinidae</taxon>
        <taxon>Glossina</taxon>
    </lineage>
</organism>
<keyword evidence="6" id="KW-0029">Amino-acid transport</keyword>
<dbReference type="Proteomes" id="UP000092445">
    <property type="component" value="Unassembled WGS sequence"/>
</dbReference>
<dbReference type="STRING" id="7398.A0A1B0ADB1"/>
<dbReference type="AlphaFoldDB" id="A0A1B0ADB1"/>
<keyword evidence="5" id="KW-0769">Symport</keyword>
<comment type="subcellular location">
    <subcellularLocation>
        <location evidence="1">Membrane</location>
        <topology evidence="1">Multi-pass membrane protein</topology>
    </subcellularLocation>
</comment>
<dbReference type="GO" id="GO:0005886">
    <property type="term" value="C:plasma membrane"/>
    <property type="evidence" value="ECO:0007669"/>
    <property type="project" value="TreeGrafter"/>
</dbReference>
<evidence type="ECO:0000256" key="7">
    <source>
        <dbReference type="ARBA" id="ARBA00022989"/>
    </source>
</evidence>
<keyword evidence="9" id="KW-0406">Ion transport</keyword>
<evidence type="ECO:0000256" key="14">
    <source>
        <dbReference type="ARBA" id="ARBA00040215"/>
    </source>
</evidence>
<dbReference type="Pfam" id="PF00209">
    <property type="entry name" value="SNF"/>
    <property type="match status" value="1"/>
</dbReference>
<dbReference type="PANTHER" id="PTHR11616:SF321">
    <property type="entry name" value="SODIUM-DEPENDENT NUTRIENT AMINO ACID TRANSPORTER 1-RELATED"/>
    <property type="match status" value="1"/>
</dbReference>
<evidence type="ECO:0000256" key="9">
    <source>
        <dbReference type="ARBA" id="ARBA00023065"/>
    </source>
</evidence>